<evidence type="ECO:0000313" key="3">
    <source>
        <dbReference type="EMBL" id="TDT16593.1"/>
    </source>
</evidence>
<name>A0A4R7I248_9ACTN</name>
<sequence length="332" mass="36262">MTAPGRTRRARLKRRAVTIPSLVAIAVLATLSTPLWLPAVVLVDAVRGRFRFPLARLGGFGVCWAWIELAGVARSFWAWVTGRAHDEAYHYELMRWWAGLLMSALGATTGIRPQLEQPDALAGGNAIVVARHASLADSLLSAWAIRCEAGLRPRYVLKKELLGDPCLDIVGLRVPNYFLDRQAADSDAELDALRDLAAGVGDGTVGVIFAEGTRANDVKRASAIEKIAERDPSRAERMRGLRRLLPPRPAGTRAMVEAAPDADVVLVWHTGFDGLDTFGGIIDKLAKPLPPVRFVPRRVARADVPAGDDFDGWLDEQWLLLDREVDRALGTS</sequence>
<proteinExistence type="predicted"/>
<dbReference type="OrthoDB" id="7054180at2"/>
<dbReference type="SUPFAM" id="SSF69593">
    <property type="entry name" value="Glycerol-3-phosphate (1)-acyltransferase"/>
    <property type="match status" value="1"/>
</dbReference>
<evidence type="ECO:0000256" key="1">
    <source>
        <dbReference type="SAM" id="Phobius"/>
    </source>
</evidence>
<evidence type="ECO:0000259" key="2">
    <source>
        <dbReference type="SMART" id="SM00563"/>
    </source>
</evidence>
<dbReference type="InterPro" id="IPR002123">
    <property type="entry name" value="Plipid/glycerol_acylTrfase"/>
</dbReference>
<dbReference type="SMART" id="SM00563">
    <property type="entry name" value="PlsC"/>
    <property type="match status" value="1"/>
</dbReference>
<reference evidence="3 4" key="1">
    <citation type="submission" date="2019-03" db="EMBL/GenBank/DDBJ databases">
        <title>Sequencing the genomes of 1000 actinobacteria strains.</title>
        <authorList>
            <person name="Klenk H.-P."/>
        </authorList>
    </citation>
    <scope>NUCLEOTIDE SEQUENCE [LARGE SCALE GENOMIC DNA]</scope>
    <source>
        <strain evidence="3 4">DSM 18936</strain>
    </source>
</reference>
<gene>
    <name evidence="3" type="ORF">BDK89_2184</name>
</gene>
<keyword evidence="1" id="KW-0812">Transmembrane</keyword>
<keyword evidence="4" id="KW-1185">Reference proteome</keyword>
<feature type="transmembrane region" description="Helical" evidence="1">
    <location>
        <begin position="16"/>
        <end position="37"/>
    </location>
</feature>
<dbReference type="GO" id="GO:0003841">
    <property type="term" value="F:1-acylglycerol-3-phosphate O-acyltransferase activity"/>
    <property type="evidence" value="ECO:0007669"/>
    <property type="project" value="TreeGrafter"/>
</dbReference>
<dbReference type="Pfam" id="PF01553">
    <property type="entry name" value="Acyltransferase"/>
    <property type="match status" value="1"/>
</dbReference>
<protein>
    <submittedName>
        <fullName evidence="3">Acyltransferase-like protein</fullName>
    </submittedName>
</protein>
<dbReference type="PANTHER" id="PTHR10983">
    <property type="entry name" value="1-ACYLGLYCEROL-3-PHOSPHATE ACYLTRANSFERASE-RELATED"/>
    <property type="match status" value="1"/>
</dbReference>
<keyword evidence="1" id="KW-1133">Transmembrane helix</keyword>
<dbReference type="GO" id="GO:0012505">
    <property type="term" value="C:endomembrane system"/>
    <property type="evidence" value="ECO:0007669"/>
    <property type="project" value="TreeGrafter"/>
</dbReference>
<comment type="caution">
    <text evidence="3">The sequence shown here is derived from an EMBL/GenBank/DDBJ whole genome shotgun (WGS) entry which is preliminary data.</text>
</comment>
<dbReference type="EMBL" id="SOAU01000001">
    <property type="protein sequence ID" value="TDT16593.1"/>
    <property type="molecule type" value="Genomic_DNA"/>
</dbReference>
<dbReference type="AlphaFoldDB" id="A0A4R7I248"/>
<keyword evidence="3" id="KW-0012">Acyltransferase</keyword>
<dbReference type="Proteomes" id="UP000294558">
    <property type="component" value="Unassembled WGS sequence"/>
</dbReference>
<evidence type="ECO:0000313" key="4">
    <source>
        <dbReference type="Proteomes" id="UP000294558"/>
    </source>
</evidence>
<organism evidence="3 4">
    <name type="scientific">Ilumatobacter fluminis</name>
    <dbReference type="NCBI Taxonomy" id="467091"/>
    <lineage>
        <taxon>Bacteria</taxon>
        <taxon>Bacillati</taxon>
        <taxon>Actinomycetota</taxon>
        <taxon>Acidimicrobiia</taxon>
        <taxon>Acidimicrobiales</taxon>
        <taxon>Ilumatobacteraceae</taxon>
        <taxon>Ilumatobacter</taxon>
    </lineage>
</organism>
<keyword evidence="1" id="KW-0472">Membrane</keyword>
<accession>A0A4R7I248</accession>
<feature type="domain" description="Phospholipid/glycerol acyltransferase" evidence="2">
    <location>
        <begin position="126"/>
        <end position="272"/>
    </location>
</feature>
<dbReference type="PANTHER" id="PTHR10983:SF24">
    <property type="entry name" value="1-ACYLGLYCEROL-3-PHOSPHATE O-ACYLTRANSFERASE 3, ISOFORM E-RELATED"/>
    <property type="match status" value="1"/>
</dbReference>
<dbReference type="RefSeq" id="WP_133868953.1">
    <property type="nucleotide sequence ID" value="NZ_SOAU01000001.1"/>
</dbReference>
<keyword evidence="3" id="KW-0808">Transferase</keyword>